<evidence type="ECO:0000256" key="3">
    <source>
        <dbReference type="ARBA" id="ARBA00022448"/>
    </source>
</evidence>
<organism evidence="10 11">
    <name type="scientific">Scleroderma citrinum Foug A</name>
    <dbReference type="NCBI Taxonomy" id="1036808"/>
    <lineage>
        <taxon>Eukaryota</taxon>
        <taxon>Fungi</taxon>
        <taxon>Dikarya</taxon>
        <taxon>Basidiomycota</taxon>
        <taxon>Agaricomycotina</taxon>
        <taxon>Agaricomycetes</taxon>
        <taxon>Agaricomycetidae</taxon>
        <taxon>Boletales</taxon>
        <taxon>Sclerodermatineae</taxon>
        <taxon>Sclerodermataceae</taxon>
        <taxon>Scleroderma</taxon>
    </lineage>
</organism>
<feature type="transmembrane region" description="Helical" evidence="9">
    <location>
        <begin position="87"/>
        <end position="105"/>
    </location>
</feature>
<dbReference type="GO" id="GO:0035673">
    <property type="term" value="F:oligopeptide transmembrane transporter activity"/>
    <property type="evidence" value="ECO:0007669"/>
    <property type="project" value="InterPro"/>
</dbReference>
<comment type="subcellular location">
    <subcellularLocation>
        <location evidence="1">Membrane</location>
        <topology evidence="1">Multi-pass membrane protein</topology>
    </subcellularLocation>
</comment>
<name>A0A0C3ESW3_9AGAM</name>
<dbReference type="InParanoid" id="A0A0C3ESW3"/>
<keyword evidence="11" id="KW-1185">Reference proteome</keyword>
<evidence type="ECO:0000256" key="1">
    <source>
        <dbReference type="ARBA" id="ARBA00004141"/>
    </source>
</evidence>
<feature type="transmembrane region" description="Helical" evidence="9">
    <location>
        <begin position="46"/>
        <end position="75"/>
    </location>
</feature>
<dbReference type="EMBL" id="KN822004">
    <property type="protein sequence ID" value="KIM70931.1"/>
    <property type="molecule type" value="Genomic_DNA"/>
</dbReference>
<dbReference type="AlphaFoldDB" id="A0A0C3ESW3"/>
<dbReference type="GO" id="GO:0016020">
    <property type="term" value="C:membrane"/>
    <property type="evidence" value="ECO:0007669"/>
    <property type="project" value="UniProtKB-SubCell"/>
</dbReference>
<dbReference type="InterPro" id="IPR004648">
    <property type="entry name" value="Oligpept_transpt"/>
</dbReference>
<evidence type="ECO:0000256" key="2">
    <source>
        <dbReference type="ARBA" id="ARBA00008807"/>
    </source>
</evidence>
<reference evidence="10 11" key="1">
    <citation type="submission" date="2014-04" db="EMBL/GenBank/DDBJ databases">
        <authorList>
            <consortium name="DOE Joint Genome Institute"/>
            <person name="Kuo A."/>
            <person name="Kohler A."/>
            <person name="Nagy L.G."/>
            <person name="Floudas D."/>
            <person name="Copeland A."/>
            <person name="Barry K.W."/>
            <person name="Cichocki N."/>
            <person name="Veneault-Fourrey C."/>
            <person name="LaButti K."/>
            <person name="Lindquist E.A."/>
            <person name="Lipzen A."/>
            <person name="Lundell T."/>
            <person name="Morin E."/>
            <person name="Murat C."/>
            <person name="Sun H."/>
            <person name="Tunlid A."/>
            <person name="Henrissat B."/>
            <person name="Grigoriev I.V."/>
            <person name="Hibbett D.S."/>
            <person name="Martin F."/>
            <person name="Nordberg H.P."/>
            <person name="Cantor M.N."/>
            <person name="Hua S.X."/>
        </authorList>
    </citation>
    <scope>NUCLEOTIDE SEQUENCE [LARGE SCALE GENOMIC DNA]</scope>
    <source>
        <strain evidence="10 11">Foug A</strain>
    </source>
</reference>
<keyword evidence="3" id="KW-0813">Transport</keyword>
<dbReference type="Pfam" id="PF03169">
    <property type="entry name" value="OPT"/>
    <property type="match status" value="1"/>
</dbReference>
<evidence type="ECO:0000256" key="7">
    <source>
        <dbReference type="ARBA" id="ARBA00022989"/>
    </source>
</evidence>
<dbReference type="Proteomes" id="UP000053989">
    <property type="component" value="Unassembled WGS sequence"/>
</dbReference>
<protein>
    <submittedName>
        <fullName evidence="10">Uncharacterized protein</fullName>
    </submittedName>
</protein>
<feature type="transmembrane region" description="Helical" evidence="9">
    <location>
        <begin position="12"/>
        <end position="34"/>
    </location>
</feature>
<evidence type="ECO:0000256" key="9">
    <source>
        <dbReference type="SAM" id="Phobius"/>
    </source>
</evidence>
<keyword evidence="8 9" id="KW-0472">Membrane</keyword>
<dbReference type="PANTHER" id="PTHR22601">
    <property type="entry name" value="ISP4 LIKE PROTEIN"/>
    <property type="match status" value="1"/>
</dbReference>
<comment type="similarity">
    <text evidence="2">Belongs to the oligopeptide OPT transporter family.</text>
</comment>
<evidence type="ECO:0000256" key="5">
    <source>
        <dbReference type="ARBA" id="ARBA00022856"/>
    </source>
</evidence>
<dbReference type="STRING" id="1036808.A0A0C3ESW3"/>
<accession>A0A0C3ESW3</accession>
<dbReference type="GO" id="GO:0015031">
    <property type="term" value="P:protein transport"/>
    <property type="evidence" value="ECO:0007669"/>
    <property type="project" value="UniProtKB-KW"/>
</dbReference>
<dbReference type="InterPro" id="IPR004813">
    <property type="entry name" value="OPT"/>
</dbReference>
<keyword evidence="4 9" id="KW-0812">Transmembrane</keyword>
<evidence type="ECO:0000256" key="6">
    <source>
        <dbReference type="ARBA" id="ARBA00022927"/>
    </source>
</evidence>
<evidence type="ECO:0000256" key="4">
    <source>
        <dbReference type="ARBA" id="ARBA00022692"/>
    </source>
</evidence>
<dbReference type="HOGENOM" id="CLU_1866302_0_0_1"/>
<keyword evidence="7 9" id="KW-1133">Transmembrane helix</keyword>
<evidence type="ECO:0000313" key="10">
    <source>
        <dbReference type="EMBL" id="KIM70931.1"/>
    </source>
</evidence>
<keyword evidence="6" id="KW-0653">Protein transport</keyword>
<gene>
    <name evidence="10" type="ORF">SCLCIDRAFT_178163</name>
</gene>
<proteinExistence type="inferred from homology"/>
<sequence length="137" mass="15267">MKLFWTAFAGMFLWQIIPSYISPLLGGLSIFCLASQHLPPHMQDIFTNLFGGVVINEGLGLLSICLDWSLISLYYMTIPLISQANSWVGFGVCYILLPVIYYANIWNSKNFPMLSTLMFHSNGSIFNPSSSATTSAR</sequence>
<reference evidence="11" key="2">
    <citation type="submission" date="2015-01" db="EMBL/GenBank/DDBJ databases">
        <title>Evolutionary Origins and Diversification of the Mycorrhizal Mutualists.</title>
        <authorList>
            <consortium name="DOE Joint Genome Institute"/>
            <consortium name="Mycorrhizal Genomics Consortium"/>
            <person name="Kohler A."/>
            <person name="Kuo A."/>
            <person name="Nagy L.G."/>
            <person name="Floudas D."/>
            <person name="Copeland A."/>
            <person name="Barry K.W."/>
            <person name="Cichocki N."/>
            <person name="Veneault-Fourrey C."/>
            <person name="LaButti K."/>
            <person name="Lindquist E.A."/>
            <person name="Lipzen A."/>
            <person name="Lundell T."/>
            <person name="Morin E."/>
            <person name="Murat C."/>
            <person name="Riley R."/>
            <person name="Ohm R."/>
            <person name="Sun H."/>
            <person name="Tunlid A."/>
            <person name="Henrissat B."/>
            <person name="Grigoriev I.V."/>
            <person name="Hibbett D.S."/>
            <person name="Martin F."/>
        </authorList>
    </citation>
    <scope>NUCLEOTIDE SEQUENCE [LARGE SCALE GENOMIC DNA]</scope>
    <source>
        <strain evidence="11">Foug A</strain>
    </source>
</reference>
<evidence type="ECO:0000313" key="11">
    <source>
        <dbReference type="Proteomes" id="UP000053989"/>
    </source>
</evidence>
<dbReference type="OrthoDB" id="9986677at2759"/>
<evidence type="ECO:0000256" key="8">
    <source>
        <dbReference type="ARBA" id="ARBA00023136"/>
    </source>
</evidence>
<keyword evidence="5" id="KW-0571">Peptide transport</keyword>